<accession>A0A8J6LAA9</accession>
<reference evidence="5" key="1">
    <citation type="journal article" date="2020" name="J Insects Food Feed">
        <title>The yellow mealworm (Tenebrio molitor) genome: a resource for the emerging insects as food and feed industry.</title>
        <authorList>
            <person name="Eriksson T."/>
            <person name="Andere A."/>
            <person name="Kelstrup H."/>
            <person name="Emery V."/>
            <person name="Picard C."/>
        </authorList>
    </citation>
    <scope>NUCLEOTIDE SEQUENCE</scope>
    <source>
        <strain evidence="5">Stoneville</strain>
        <tissue evidence="5">Whole head</tissue>
    </source>
</reference>
<keyword evidence="6" id="KW-1185">Reference proteome</keyword>
<evidence type="ECO:0000256" key="1">
    <source>
        <dbReference type="ARBA" id="ARBA00023125"/>
    </source>
</evidence>
<evidence type="ECO:0000256" key="2">
    <source>
        <dbReference type="PROSITE-ProRule" id="PRU00267"/>
    </source>
</evidence>
<dbReference type="InterPro" id="IPR050140">
    <property type="entry name" value="SRY-related_HMG-box_TF-like"/>
</dbReference>
<keyword evidence="2" id="KW-0539">Nucleus</keyword>
<dbReference type="GO" id="GO:0030154">
    <property type="term" value="P:cell differentiation"/>
    <property type="evidence" value="ECO:0007669"/>
    <property type="project" value="TreeGrafter"/>
</dbReference>
<feature type="region of interest" description="Disordered" evidence="3">
    <location>
        <begin position="643"/>
        <end position="662"/>
    </location>
</feature>
<dbReference type="AlphaFoldDB" id="A0A8J6LAA9"/>
<evidence type="ECO:0000313" key="6">
    <source>
        <dbReference type="Proteomes" id="UP000719412"/>
    </source>
</evidence>
<proteinExistence type="predicted"/>
<sequence>MDDATSSPTTANHYTNCLSPSSSPSPLLPPQYQLTPRYDYQDQDMIPASQVLPQVLPKSQEMWGDMGQGIYADYRYDANRFNNEYIRPSYAETMPVFTQARTSFVPKIGGQGQKVPKEARIRRPMNAFMVWAKVERKKLADENPDLHNADLSKMLVKNRLAVPRPAVPPPWCRHRGRHFRYSPSRYRPRACVRTVVIEYRGRARFVHLIRHGLMGFWRVYRLACPHRSLDTVIQHRKWLNDLFISNDRITCNVIVSGDRRDLFYYRGVRPTDGPHDFAADDANPRISTQRRRTFGKIPTVNRPKNKQDSRGEIHVGMTSPVKNIAERACKTRTLSAPFLALSFVTPGAAPTSETCKFTPTYTSTPVLSAASSCPFFLSEHVTVPFSGELLARRWEFRLTPAPYAPEVSKRTRGCGYLNHFVIHDYTLRTHETASFFSSLLSVSVPAAASSARRHWRATWGSLAESWAGCVAHRLPVWEYSYGNVTPRPLTGAFPALCYLCRSPEGSANYPSLLVAALSKYMGRWTAWRRRAKHGRDFRASPVGRPVARSRVSRRSERRRAFGVSRPDSCPEESCPCPAIDIIINTRPSRCACSGPCRGWTADSSFSRDGEKFAELSTEEFERITSAKYFMKIKKQTNVHSTKCQKSVVGGGGRDDRERPLDSPGTRIARVGVRSSFFGGNGAIAKSDFFNFNFDTDTCFVGGTDIIGSKTRPSLSNRHKFFSRFNATLPSFRNLLPTRCSCRISRYRRIHIASLLLRTSSVDIVRSAGTHVVDQFGHESQRGEQNFGRLSTVLSRSFLARPLRRIIKDSQFRPGLLFQLSHRLLDQLASFIFNDENMAADPIATFNYYRKTGGFRVSCFRITTNKRQSLPNKSHLSSWCASVITRRPPGGRPHQSIEKAPPDGGTQGPVLSLRPDETRRISAAPARINKVAGSHRALRVAGQPTNTARLHRNGLPENAGGSERDRSGFFCEGQESATDETATFFGVTVDRLVIRVERRGAVESVQIELLRIYPVNPPPEKINSITADEKMSTDV</sequence>
<dbReference type="SUPFAM" id="SSF47095">
    <property type="entry name" value="HMG-box"/>
    <property type="match status" value="1"/>
</dbReference>
<dbReference type="Pfam" id="PF00505">
    <property type="entry name" value="HMG_box"/>
    <property type="match status" value="1"/>
</dbReference>
<protein>
    <recommendedName>
        <fullName evidence="4">HMG box domain-containing protein</fullName>
    </recommendedName>
</protein>
<organism evidence="5 6">
    <name type="scientific">Tenebrio molitor</name>
    <name type="common">Yellow mealworm beetle</name>
    <dbReference type="NCBI Taxonomy" id="7067"/>
    <lineage>
        <taxon>Eukaryota</taxon>
        <taxon>Metazoa</taxon>
        <taxon>Ecdysozoa</taxon>
        <taxon>Arthropoda</taxon>
        <taxon>Hexapoda</taxon>
        <taxon>Insecta</taxon>
        <taxon>Pterygota</taxon>
        <taxon>Neoptera</taxon>
        <taxon>Endopterygota</taxon>
        <taxon>Coleoptera</taxon>
        <taxon>Polyphaga</taxon>
        <taxon>Cucujiformia</taxon>
        <taxon>Tenebrionidae</taxon>
        <taxon>Tenebrio</taxon>
    </lineage>
</organism>
<evidence type="ECO:0000259" key="4">
    <source>
        <dbReference type="PROSITE" id="PS50118"/>
    </source>
</evidence>
<dbReference type="PANTHER" id="PTHR10270:SF317">
    <property type="entry name" value="TRANSCRIPTION FACTOR SOX-15-RELATED"/>
    <property type="match status" value="1"/>
</dbReference>
<feature type="compositionally biased region" description="Polar residues" evidence="3">
    <location>
        <begin position="1"/>
        <end position="17"/>
    </location>
</feature>
<name>A0A8J6LAA9_TENMO</name>
<feature type="domain" description="HMG box" evidence="4">
    <location>
        <begin position="121"/>
        <end position="155"/>
    </location>
</feature>
<comment type="caution">
    <text evidence="5">The sequence shown here is derived from an EMBL/GenBank/DDBJ whole genome shotgun (WGS) entry which is preliminary data.</text>
</comment>
<reference evidence="5" key="2">
    <citation type="submission" date="2021-08" db="EMBL/GenBank/DDBJ databases">
        <authorList>
            <person name="Eriksson T."/>
        </authorList>
    </citation>
    <scope>NUCLEOTIDE SEQUENCE</scope>
    <source>
        <strain evidence="5">Stoneville</strain>
        <tissue evidence="5">Whole head</tissue>
    </source>
</reference>
<feature type="DNA-binding region" description="HMG box" evidence="2">
    <location>
        <begin position="121"/>
        <end position="155"/>
    </location>
</feature>
<dbReference type="GO" id="GO:0005634">
    <property type="term" value="C:nucleus"/>
    <property type="evidence" value="ECO:0007669"/>
    <property type="project" value="UniProtKB-UniRule"/>
</dbReference>
<feature type="region of interest" description="Disordered" evidence="3">
    <location>
        <begin position="886"/>
        <end position="908"/>
    </location>
</feature>
<dbReference type="GO" id="GO:0001228">
    <property type="term" value="F:DNA-binding transcription activator activity, RNA polymerase II-specific"/>
    <property type="evidence" value="ECO:0007669"/>
    <property type="project" value="TreeGrafter"/>
</dbReference>
<keyword evidence="1 2" id="KW-0238">DNA-binding</keyword>
<dbReference type="GO" id="GO:0000978">
    <property type="term" value="F:RNA polymerase II cis-regulatory region sequence-specific DNA binding"/>
    <property type="evidence" value="ECO:0007669"/>
    <property type="project" value="TreeGrafter"/>
</dbReference>
<dbReference type="Proteomes" id="UP000719412">
    <property type="component" value="Unassembled WGS sequence"/>
</dbReference>
<dbReference type="Gene3D" id="1.10.30.10">
    <property type="entry name" value="High mobility group box domain"/>
    <property type="match status" value="1"/>
</dbReference>
<gene>
    <name evidence="5" type="ORF">GEV33_008298</name>
</gene>
<dbReference type="InterPro" id="IPR036910">
    <property type="entry name" value="HMG_box_dom_sf"/>
</dbReference>
<dbReference type="PANTHER" id="PTHR10270">
    <property type="entry name" value="SOX TRANSCRIPTION FACTOR"/>
    <property type="match status" value="1"/>
</dbReference>
<evidence type="ECO:0000256" key="3">
    <source>
        <dbReference type="SAM" id="MobiDB-lite"/>
    </source>
</evidence>
<dbReference type="PROSITE" id="PS50118">
    <property type="entry name" value="HMG_BOX_2"/>
    <property type="match status" value="1"/>
</dbReference>
<dbReference type="EMBL" id="JABDTM020024235">
    <property type="protein sequence ID" value="KAH0814494.1"/>
    <property type="molecule type" value="Genomic_DNA"/>
</dbReference>
<evidence type="ECO:0000313" key="5">
    <source>
        <dbReference type="EMBL" id="KAH0814494.1"/>
    </source>
</evidence>
<dbReference type="InterPro" id="IPR009071">
    <property type="entry name" value="HMG_box_dom"/>
</dbReference>
<feature type="region of interest" description="Disordered" evidence="3">
    <location>
        <begin position="1"/>
        <end position="34"/>
    </location>
</feature>